<reference evidence="1" key="2">
    <citation type="submission" date="2018-08" db="UniProtKB">
        <authorList>
            <consortium name="EnsemblPlants"/>
        </authorList>
    </citation>
    <scope>IDENTIFICATION</scope>
    <source>
        <strain evidence="1">Yugu1</strain>
    </source>
</reference>
<dbReference type="HOGENOM" id="CLU_1889384_0_0_1"/>
<dbReference type="Proteomes" id="UP000004995">
    <property type="component" value="Unassembled WGS sequence"/>
</dbReference>
<dbReference type="AlphaFoldDB" id="K4AGH0"/>
<protein>
    <submittedName>
        <fullName evidence="1">Uncharacterized protein</fullName>
    </submittedName>
</protein>
<reference evidence="2" key="1">
    <citation type="journal article" date="2012" name="Nat. Biotechnol.">
        <title>Reference genome sequence of the model plant Setaria.</title>
        <authorList>
            <person name="Bennetzen J.L."/>
            <person name="Schmutz J."/>
            <person name="Wang H."/>
            <person name="Percifield R."/>
            <person name="Hawkins J."/>
            <person name="Pontaroli A.C."/>
            <person name="Estep M."/>
            <person name="Feng L."/>
            <person name="Vaughn J.N."/>
            <person name="Grimwood J."/>
            <person name="Jenkins J."/>
            <person name="Barry K."/>
            <person name="Lindquist E."/>
            <person name="Hellsten U."/>
            <person name="Deshpande S."/>
            <person name="Wang X."/>
            <person name="Wu X."/>
            <person name="Mitros T."/>
            <person name="Triplett J."/>
            <person name="Yang X."/>
            <person name="Ye C.Y."/>
            <person name="Mauro-Herrera M."/>
            <person name="Wang L."/>
            <person name="Li P."/>
            <person name="Sharma M."/>
            <person name="Sharma R."/>
            <person name="Ronald P.C."/>
            <person name="Panaud O."/>
            <person name="Kellogg E.A."/>
            <person name="Brutnell T.P."/>
            <person name="Doust A.N."/>
            <person name="Tuskan G.A."/>
            <person name="Rokhsar D."/>
            <person name="Devos K.M."/>
        </authorList>
    </citation>
    <scope>NUCLEOTIDE SEQUENCE [LARGE SCALE GENOMIC DNA]</scope>
    <source>
        <strain evidence="2">cv. Yugu1</strain>
    </source>
</reference>
<organism evidence="1 2">
    <name type="scientific">Setaria italica</name>
    <name type="common">Foxtail millet</name>
    <name type="synonym">Panicum italicum</name>
    <dbReference type="NCBI Taxonomy" id="4555"/>
    <lineage>
        <taxon>Eukaryota</taxon>
        <taxon>Viridiplantae</taxon>
        <taxon>Streptophyta</taxon>
        <taxon>Embryophyta</taxon>
        <taxon>Tracheophyta</taxon>
        <taxon>Spermatophyta</taxon>
        <taxon>Magnoliopsida</taxon>
        <taxon>Liliopsida</taxon>
        <taxon>Poales</taxon>
        <taxon>Poaceae</taxon>
        <taxon>PACMAD clade</taxon>
        <taxon>Panicoideae</taxon>
        <taxon>Panicodae</taxon>
        <taxon>Paniceae</taxon>
        <taxon>Cenchrinae</taxon>
        <taxon>Setaria</taxon>
    </lineage>
</organism>
<dbReference type="EMBL" id="AGNK02006158">
    <property type="status" value="NOT_ANNOTATED_CDS"/>
    <property type="molecule type" value="Genomic_DNA"/>
</dbReference>
<evidence type="ECO:0000313" key="1">
    <source>
        <dbReference type="EnsemblPlants" id="KQK93041"/>
    </source>
</evidence>
<accession>K4AGH0</accession>
<evidence type="ECO:0000313" key="2">
    <source>
        <dbReference type="Proteomes" id="UP000004995"/>
    </source>
</evidence>
<dbReference type="EnsemblPlants" id="KQK93041">
    <property type="protein sequence ID" value="KQK93041"/>
    <property type="gene ID" value="SETIT_037977mg"/>
</dbReference>
<dbReference type="Gramene" id="KQK93041">
    <property type="protein sequence ID" value="KQK93041"/>
    <property type="gene ID" value="SETIT_037977mg"/>
</dbReference>
<dbReference type="InParanoid" id="K4AGH0"/>
<proteinExistence type="predicted"/>
<sequence>MLLPQLHVRVAERGQDVCRLGEGHHLVPHPILLVHLHREPLLPGLQQSKSAAVICSSHRLFISSSVHLWPERKNRLPADGLVGCRYRTQTWCPWTCRMIFHRRRSHRRSAAAASPRASAPCSRCRTSFPPSPACA</sequence>
<name>K4AGH0_SETIT</name>
<keyword evidence="2" id="KW-1185">Reference proteome</keyword>